<feature type="region of interest" description="Disordered" evidence="1">
    <location>
        <begin position="1"/>
        <end position="21"/>
    </location>
</feature>
<organism evidence="2 3">
    <name type="scientific">Motilibacter deserti</name>
    <dbReference type="NCBI Taxonomy" id="2714956"/>
    <lineage>
        <taxon>Bacteria</taxon>
        <taxon>Bacillati</taxon>
        <taxon>Actinomycetota</taxon>
        <taxon>Actinomycetes</taxon>
        <taxon>Motilibacterales</taxon>
        <taxon>Motilibacteraceae</taxon>
        <taxon>Motilibacter</taxon>
    </lineage>
</organism>
<dbReference type="PANTHER" id="PTHR39441">
    <property type="entry name" value="DUF2252 DOMAIN-CONTAINING PROTEIN"/>
    <property type="match status" value="1"/>
</dbReference>
<evidence type="ECO:0000313" key="2">
    <source>
        <dbReference type="EMBL" id="NHC15857.1"/>
    </source>
</evidence>
<reference evidence="2 3" key="1">
    <citation type="submission" date="2020-03" db="EMBL/GenBank/DDBJ databases">
        <title>Two novel Motilibacter sp.</title>
        <authorList>
            <person name="Liu S."/>
        </authorList>
    </citation>
    <scope>NUCLEOTIDE SEQUENCE [LARGE SCALE GENOMIC DNA]</scope>
    <source>
        <strain evidence="2 3">E257</strain>
    </source>
</reference>
<proteinExistence type="predicted"/>
<keyword evidence="3" id="KW-1185">Reference proteome</keyword>
<protein>
    <submittedName>
        <fullName evidence="2">DUF2252 domain-containing protein</fullName>
    </submittedName>
</protein>
<dbReference type="InterPro" id="IPR018721">
    <property type="entry name" value="DUF2252"/>
</dbReference>
<evidence type="ECO:0000256" key="1">
    <source>
        <dbReference type="SAM" id="MobiDB-lite"/>
    </source>
</evidence>
<dbReference type="Pfam" id="PF10009">
    <property type="entry name" value="DUF2252"/>
    <property type="match status" value="1"/>
</dbReference>
<accession>A0ABX0H278</accession>
<comment type="caution">
    <text evidence="2">The sequence shown here is derived from an EMBL/GenBank/DDBJ whole genome shotgun (WGS) entry which is preliminary data.</text>
</comment>
<dbReference type="RefSeq" id="WP_166284345.1">
    <property type="nucleotide sequence ID" value="NZ_JAANNP010000062.1"/>
</dbReference>
<dbReference type="Proteomes" id="UP000800981">
    <property type="component" value="Unassembled WGS sequence"/>
</dbReference>
<dbReference type="EMBL" id="JAANNP010000062">
    <property type="protein sequence ID" value="NHC15857.1"/>
    <property type="molecule type" value="Genomic_DNA"/>
</dbReference>
<gene>
    <name evidence="2" type="ORF">G9H71_18915</name>
</gene>
<name>A0ABX0H278_9ACTN</name>
<sequence>MTSAALSPVPAQREPGDASADAVRLALAPSPTAWADPAAARARGKASRRAVPRSEHAVLAASDRDPVAIVSAGNAGRLEHLVPLRIGRMSASPFAFLRGAAGVMAHDLAGSPRSGLVAQVCGDAHLSNVGFYASPERRLVLDVNDFDETVVGPWEYDLKRLVASVVVAGREAGAGEDACRSAAYDGARAYRQTARTLAKLPFVEAWAFDLGHLLAATDVDDLGATLERVRAKAVGNGSSKVATRFTQRVENDGWRFLEQPPVLTQVVGREERAIEEGLRGYLATLPEDRRTLLGRFTVADVAFRVVGVGSVGTRAYVALLHGNGEDDALVLQVKESRPSVYAGDPACEPGAEHAGRRVVLGQKAMQTASDPLLGWATVDGRPFLVRTFRDMKGSIDPVTLRGHQLDDYARLCGALLARAHARTLDPRALAAYLGKSDELDVALAAFAMAYADRTEADHAALVAAVRSGRLPAQTGV</sequence>
<evidence type="ECO:0000313" key="3">
    <source>
        <dbReference type="Proteomes" id="UP000800981"/>
    </source>
</evidence>
<dbReference type="PANTHER" id="PTHR39441:SF1">
    <property type="entry name" value="DUF2252 DOMAIN-CONTAINING PROTEIN"/>
    <property type="match status" value="1"/>
</dbReference>